<protein>
    <submittedName>
        <fullName evidence="9">DNA methylase N-4/N-6 domain protein</fullName>
    </submittedName>
</protein>
<proteinExistence type="inferred from homology"/>
<dbReference type="GO" id="GO:0032259">
    <property type="term" value="P:methylation"/>
    <property type="evidence" value="ECO:0007669"/>
    <property type="project" value="UniProtKB-KW"/>
</dbReference>
<dbReference type="RefSeq" id="WP_013405569.1">
    <property type="nucleotide sequence ID" value="NC_014654.1"/>
</dbReference>
<evidence type="ECO:0000256" key="3">
    <source>
        <dbReference type="ARBA" id="ARBA00022679"/>
    </source>
</evidence>
<evidence type="ECO:0000256" key="2">
    <source>
        <dbReference type="ARBA" id="ARBA00022603"/>
    </source>
</evidence>
<dbReference type="GO" id="GO:0003677">
    <property type="term" value="F:DNA binding"/>
    <property type="evidence" value="ECO:0007669"/>
    <property type="project" value="InterPro"/>
</dbReference>
<gene>
    <name evidence="9" type="ordered locus">Halsa_1044</name>
</gene>
<evidence type="ECO:0000313" key="9">
    <source>
        <dbReference type="EMBL" id="ADQ14483.1"/>
    </source>
</evidence>
<evidence type="ECO:0000256" key="1">
    <source>
        <dbReference type="ARBA" id="ARBA00006594"/>
    </source>
</evidence>
<dbReference type="Gene3D" id="3.40.50.150">
    <property type="entry name" value="Vaccinia Virus protein VP39"/>
    <property type="match status" value="1"/>
</dbReference>
<dbReference type="InterPro" id="IPR002052">
    <property type="entry name" value="DNA_methylase_N6_adenine_CS"/>
</dbReference>
<feature type="region of interest" description="Disordered" evidence="7">
    <location>
        <begin position="606"/>
        <end position="625"/>
    </location>
</feature>
<evidence type="ECO:0000256" key="5">
    <source>
        <dbReference type="ARBA" id="ARBA00022747"/>
    </source>
</evidence>
<feature type="compositionally biased region" description="Basic and acidic residues" evidence="7">
    <location>
        <begin position="606"/>
        <end position="617"/>
    </location>
</feature>
<feature type="domain" description="DNA methylase N-4/N-6" evidence="8">
    <location>
        <begin position="484"/>
        <end position="784"/>
    </location>
</feature>
<keyword evidence="6" id="KW-0175">Coiled coil</keyword>
<name>E4RMF2_HALHG</name>
<organism evidence="9 10">
    <name type="scientific">Halanaerobium hydrogeniformans</name>
    <name type="common">Halanaerobium sp. (strain sapolanicus)</name>
    <dbReference type="NCBI Taxonomy" id="656519"/>
    <lineage>
        <taxon>Bacteria</taxon>
        <taxon>Bacillati</taxon>
        <taxon>Bacillota</taxon>
        <taxon>Clostridia</taxon>
        <taxon>Halanaerobiales</taxon>
        <taxon>Halanaerobiaceae</taxon>
        <taxon>Halanaerobium</taxon>
    </lineage>
</organism>
<dbReference type="REBASE" id="29020">
    <property type="entry name" value="M.HspSORF1044P"/>
</dbReference>
<evidence type="ECO:0000256" key="7">
    <source>
        <dbReference type="SAM" id="MobiDB-lite"/>
    </source>
</evidence>
<evidence type="ECO:0000256" key="4">
    <source>
        <dbReference type="ARBA" id="ARBA00022691"/>
    </source>
</evidence>
<keyword evidence="2 9" id="KW-0489">Methyltransferase</keyword>
<accession>E4RMF2</accession>
<dbReference type="OrthoDB" id="9800801at2"/>
<dbReference type="PROSITE" id="PS00092">
    <property type="entry name" value="N6_MTASE"/>
    <property type="match status" value="1"/>
</dbReference>
<dbReference type="STRING" id="656519.Halsa_1044"/>
<dbReference type="GO" id="GO:0008170">
    <property type="term" value="F:N-methyltransferase activity"/>
    <property type="evidence" value="ECO:0007669"/>
    <property type="project" value="InterPro"/>
</dbReference>
<comment type="similarity">
    <text evidence="1">Belongs to the N(4)/N(6)-methyltransferase family.</text>
</comment>
<reference evidence="9 10" key="1">
    <citation type="submission" date="2010-11" db="EMBL/GenBank/DDBJ databases">
        <title>Complete sequence of Halanaerobium sp. sapolanicus.</title>
        <authorList>
            <consortium name="US DOE Joint Genome Institute"/>
            <person name="Lucas S."/>
            <person name="Copeland A."/>
            <person name="Lapidus A."/>
            <person name="Cheng J.-F."/>
            <person name="Bruce D."/>
            <person name="Goodwin L."/>
            <person name="Pitluck S."/>
            <person name="Davenport K."/>
            <person name="Detter J.C."/>
            <person name="Han C."/>
            <person name="Tapia R."/>
            <person name="Land M."/>
            <person name="Hauser L."/>
            <person name="Jeffries C."/>
            <person name="Kyrpides N."/>
            <person name="Ivanova N."/>
            <person name="Mikhailova N."/>
            <person name="Begemann M.B."/>
            <person name="Mormile M.R."/>
            <person name="Wall J.D."/>
            <person name="Elias D.A."/>
            <person name="Woyke T."/>
        </authorList>
    </citation>
    <scope>NUCLEOTIDE SEQUENCE [LARGE SCALE GENOMIC DNA]</scope>
    <source>
        <strain evidence="10">sapolanicus</strain>
    </source>
</reference>
<dbReference type="HOGENOM" id="CLU_013151_0_0_9"/>
<evidence type="ECO:0000313" key="10">
    <source>
        <dbReference type="Proteomes" id="UP000007434"/>
    </source>
</evidence>
<dbReference type="InterPro" id="IPR002295">
    <property type="entry name" value="N4/N6-MTase_EcoPI_Mod-like"/>
</dbReference>
<dbReference type="GO" id="GO:0009307">
    <property type="term" value="P:DNA restriction-modification system"/>
    <property type="evidence" value="ECO:0007669"/>
    <property type="project" value="UniProtKB-KW"/>
</dbReference>
<dbReference type="AlphaFoldDB" id="E4RMF2"/>
<evidence type="ECO:0000259" key="8">
    <source>
        <dbReference type="Pfam" id="PF01555"/>
    </source>
</evidence>
<keyword evidence="4" id="KW-0949">S-adenosyl-L-methionine</keyword>
<dbReference type="InterPro" id="IPR002941">
    <property type="entry name" value="DNA_methylase_N4/N6"/>
</dbReference>
<sequence>MNDRDRLTSLLKELFRFDKAELDFGIYRIMNQRKDEIEKFIEKDLVQTIDKEMNQLVNKDKELLEEKIEKIKNEAEELGVDFKDSKKYQKAKEQLNSLSSSTNIDTNIYNDIYNDIYRFFKRYYDNGDFLSKRRYSKDEKYAIPYNGEEVHMHWANKDQYYVKTTEEFDNYSFKNNWVTVNFKVVQAEEEKNNNKSDEDQYFLLKKENYFDYDNENKELNIYFEYRSLTKKENQKYKNRNTQADIRDKTFDKLENKIKKQTKDIYDLGWLIDGDKKANPPLKSQLYKYTTKNKSDYFIHKDLKGFLNRELDFFIKNEIMNIDAIGTEDEKSVDSYLNKVRVIKNVSKKIIEFLAQIENFQKKLFEKKKFVIDDEYCLTLDKVPEVIQDEIFEEVLNNKKQINEWKVFFNEKIETKDDLFINKSKLFNERKLKNLVVDTKYFNNDFKEKLLDSYNNVNDEIKGLMINSENFQTLNLIMEKYKGKVKAIFIDPPYNTGGEDFVYKDNYQHSSWLTMMENRLKLASKLMANNGVVFISIDDNEHSNLKKLCDEIFGKNNFVSNIIWQKKYSPQNDARYFSDNHDFILAYAKNKDNWDINLLPRTEEMDERYKNPDNDPRGPWKSSDLSVKRVTPKDIYEIRTPSGRKVLPPQGRSWVVSEEKFEEMVEDNRIWFGEDGNNVPSVKRFLSEVKDGITPMTIWTYEEVGHNQEAKQELKALLNEEDDVFDTPKTLRLIKRILRIASNKNDIVMDFFAGSGTTGHACLDLNEEDDGERKYIQVELGNYFYTTMLPRIKKVMYSKEWKDGKPQDNDGYSHFFKYQSIEQYEDTLENIEFESNNLKLINNYDDYLIKYMLDYDTKSSVINIDKFKEPFNYEIIFTENKEKINKKVNLIETFNYLIGLKVKTFDVYDQFDRKYKIVSGKKDDESVLVIWRKTIDLDLKKDKEFIENKLNLDDYKKVYINGDNYVENSLLIEESFKKLMLND</sequence>
<evidence type="ECO:0000256" key="6">
    <source>
        <dbReference type="SAM" id="Coils"/>
    </source>
</evidence>
<dbReference type="InterPro" id="IPR029063">
    <property type="entry name" value="SAM-dependent_MTases_sf"/>
</dbReference>
<dbReference type="KEGG" id="has:Halsa_1044"/>
<dbReference type="EMBL" id="CP002304">
    <property type="protein sequence ID" value="ADQ14483.1"/>
    <property type="molecule type" value="Genomic_DNA"/>
</dbReference>
<keyword evidence="10" id="KW-1185">Reference proteome</keyword>
<dbReference type="SUPFAM" id="SSF53335">
    <property type="entry name" value="S-adenosyl-L-methionine-dependent methyltransferases"/>
    <property type="match status" value="1"/>
</dbReference>
<dbReference type="eggNOG" id="COG2189">
    <property type="taxonomic scope" value="Bacteria"/>
</dbReference>
<keyword evidence="3" id="KW-0808">Transferase</keyword>
<dbReference type="Proteomes" id="UP000007434">
    <property type="component" value="Chromosome"/>
</dbReference>
<dbReference type="PRINTS" id="PR00506">
    <property type="entry name" value="D21N6MTFRASE"/>
</dbReference>
<feature type="coiled-coil region" evidence="6">
    <location>
        <begin position="46"/>
        <end position="81"/>
    </location>
</feature>
<keyword evidence="5" id="KW-0680">Restriction system</keyword>
<reference evidence="9 10" key="2">
    <citation type="journal article" date="2011" name="J. Bacteriol.">
        <title>Complete Genome Sequence of the Haloalkaliphilic, Hydrogen Producing Halanaerobium hydrogenoformans.</title>
        <authorList>
            <person name="Brown S.D."/>
            <person name="Begemann M.B."/>
            <person name="Mormile M.R."/>
            <person name="Wall J.D."/>
            <person name="Han C.S."/>
            <person name="Goodwin L.A."/>
            <person name="Pitluck S."/>
            <person name="Land M.L."/>
            <person name="Hauser L.J."/>
            <person name="Elias D.A."/>
        </authorList>
    </citation>
    <scope>NUCLEOTIDE SEQUENCE [LARGE SCALE GENOMIC DNA]</scope>
    <source>
        <strain evidence="10">sapolanicus</strain>
    </source>
</reference>
<dbReference type="Pfam" id="PF01555">
    <property type="entry name" value="N6_N4_Mtase"/>
    <property type="match status" value="1"/>
</dbReference>